<keyword evidence="8 9" id="KW-0012">Acyltransferase</keyword>
<keyword evidence="3 9" id="KW-1003">Cell membrane</keyword>
<evidence type="ECO:0000259" key="10">
    <source>
        <dbReference type="PROSITE" id="PS50263"/>
    </source>
</evidence>
<evidence type="ECO:0000256" key="3">
    <source>
        <dbReference type="ARBA" id="ARBA00022475"/>
    </source>
</evidence>
<dbReference type="GO" id="GO:0042158">
    <property type="term" value="P:lipoprotein biosynthetic process"/>
    <property type="evidence" value="ECO:0007669"/>
    <property type="project" value="UniProtKB-UniRule"/>
</dbReference>
<organism evidence="11 12">
    <name type="scientific">Leptospira fletcheri</name>
    <dbReference type="NCBI Taxonomy" id="2484981"/>
    <lineage>
        <taxon>Bacteria</taxon>
        <taxon>Pseudomonadati</taxon>
        <taxon>Spirochaetota</taxon>
        <taxon>Spirochaetia</taxon>
        <taxon>Leptospirales</taxon>
        <taxon>Leptospiraceae</taxon>
        <taxon>Leptospira</taxon>
    </lineage>
</organism>
<feature type="transmembrane region" description="Helical" evidence="9">
    <location>
        <begin position="200"/>
        <end position="221"/>
    </location>
</feature>
<dbReference type="HAMAP" id="MF_01148">
    <property type="entry name" value="Lnt"/>
    <property type="match status" value="1"/>
</dbReference>
<comment type="function">
    <text evidence="9">Catalyzes the phospholipid dependent N-acylation of the N-terminal cysteine of apolipoprotein, the last step in lipoprotein maturation.</text>
</comment>
<keyword evidence="4 9" id="KW-0808">Transferase</keyword>
<keyword evidence="7 9" id="KW-0472">Membrane</keyword>
<comment type="catalytic activity">
    <reaction evidence="9">
        <text>N-terminal S-1,2-diacyl-sn-glyceryl-L-cysteinyl-[lipoprotein] + a glycerophospholipid = N-acyl-S-1,2-diacyl-sn-glyceryl-L-cysteinyl-[lipoprotein] + a 2-acyl-sn-glycero-3-phospholipid + H(+)</text>
        <dbReference type="Rhea" id="RHEA:48228"/>
        <dbReference type="Rhea" id="RHEA-COMP:14681"/>
        <dbReference type="Rhea" id="RHEA-COMP:14684"/>
        <dbReference type="ChEBI" id="CHEBI:15378"/>
        <dbReference type="ChEBI" id="CHEBI:136912"/>
        <dbReference type="ChEBI" id="CHEBI:140656"/>
        <dbReference type="ChEBI" id="CHEBI:140657"/>
        <dbReference type="ChEBI" id="CHEBI:140660"/>
        <dbReference type="EC" id="2.3.1.269"/>
    </reaction>
</comment>
<dbReference type="InterPro" id="IPR004563">
    <property type="entry name" value="Apolipo_AcylTrfase"/>
</dbReference>
<dbReference type="EMBL" id="RQET01000012">
    <property type="protein sequence ID" value="TGK08576.1"/>
    <property type="molecule type" value="Genomic_DNA"/>
</dbReference>
<comment type="similarity">
    <text evidence="2 9">Belongs to the CN hydrolase family. Apolipoprotein N-acyltransferase subfamily.</text>
</comment>
<dbReference type="CDD" id="cd07571">
    <property type="entry name" value="ALP_N-acyl_transferase"/>
    <property type="match status" value="1"/>
</dbReference>
<dbReference type="Proteomes" id="UP000298458">
    <property type="component" value="Unassembled WGS sequence"/>
</dbReference>
<gene>
    <name evidence="9" type="primary">lnt</name>
    <name evidence="11" type="ORF">EHO60_14560</name>
</gene>
<keyword evidence="12" id="KW-1185">Reference proteome</keyword>
<feature type="transmembrane region" description="Helical" evidence="9">
    <location>
        <begin position="170"/>
        <end position="193"/>
    </location>
</feature>
<feature type="transmembrane region" description="Helical" evidence="9">
    <location>
        <begin position="20"/>
        <end position="46"/>
    </location>
</feature>
<dbReference type="InterPro" id="IPR003010">
    <property type="entry name" value="C-N_Hydrolase"/>
</dbReference>
<evidence type="ECO:0000256" key="7">
    <source>
        <dbReference type="ARBA" id="ARBA00023136"/>
    </source>
</evidence>
<sequence length="599" mass="66952">MIFLPKNPLRPFLYSLGLSFGLLFGMEPFAFLPAGIGGGLCAFLLFTELKDWPLRFQIYWFLFLSQLVNVTVFFWIPSSISAISGAGTFISWLLFFVYGIFSHIKLPIAFYGWKICLEVYSKYKIYNGDSLLLRWLLFPVCVVAADMITPQLFPWYWGNLAEGSLAFSQAAAFTGIYGTGFFLLFGSAGLALLRDTGEKNAGIVAASVLSFVWILGGYRLLTATEYKIPSSTPNTEDGYLKLSALLVQPNTAPAKREYAENPEYLGQAMSRNLEMALRGSLENLPPPDIIFLPESAVPFHGTDMGEGGAPNESYSSTFHGLTLYITRKTGADLLYNELNQFRDGLKNQVTLLSSETGQITRYDKRRLLAFGEYLPFESSFPFLRSLFSETSRYIPGEKPVPLLGFRSFHRSVRPSPPTPEEIAQIQTPERFRNPTGFPSKEEGVTYQILPLVCYEAMFPSLVQNSLREAKKGVFTLLANPTNDAWFSSKTEAWQHAGTAKFRAIEFGLSLVRPAVSGVSLAVDPYGRNLAIPIESGEIGNRAILLPVTRLSEEGNTFYSRWGNIPFYLYSFLTLLALSFTDFFRKNGQKRTDTGPTRNV</sequence>
<dbReference type="PANTHER" id="PTHR38686:SF1">
    <property type="entry name" value="APOLIPOPROTEIN N-ACYLTRANSFERASE"/>
    <property type="match status" value="1"/>
</dbReference>
<dbReference type="UniPathway" id="UPA00666"/>
<dbReference type="GO" id="GO:0005886">
    <property type="term" value="C:plasma membrane"/>
    <property type="evidence" value="ECO:0007669"/>
    <property type="project" value="UniProtKB-SubCell"/>
</dbReference>
<name>A0A4R9GA05_9LEPT</name>
<evidence type="ECO:0000313" key="12">
    <source>
        <dbReference type="Proteomes" id="UP000298458"/>
    </source>
</evidence>
<keyword evidence="5 9" id="KW-0812">Transmembrane</keyword>
<evidence type="ECO:0000256" key="2">
    <source>
        <dbReference type="ARBA" id="ARBA00010065"/>
    </source>
</evidence>
<protein>
    <recommendedName>
        <fullName evidence="9">Apolipoprotein N-acyltransferase</fullName>
        <shortName evidence="9">ALP N-acyltransferase</shortName>
        <ecNumber evidence="9">2.3.1.269</ecNumber>
    </recommendedName>
</protein>
<comment type="caution">
    <text evidence="11">The sequence shown here is derived from an EMBL/GenBank/DDBJ whole genome shotgun (WGS) entry which is preliminary data.</text>
</comment>
<feature type="transmembrane region" description="Helical" evidence="9">
    <location>
        <begin position="566"/>
        <end position="583"/>
    </location>
</feature>
<reference evidence="11" key="1">
    <citation type="journal article" date="2019" name="PLoS Negl. Trop. Dis.">
        <title>Revisiting the worldwide diversity of Leptospira species in the environment.</title>
        <authorList>
            <person name="Vincent A.T."/>
            <person name="Schiettekatte O."/>
            <person name="Bourhy P."/>
            <person name="Veyrier F.J."/>
            <person name="Picardeau M."/>
        </authorList>
    </citation>
    <scope>NUCLEOTIDE SEQUENCE [LARGE SCALE GENOMIC DNA]</scope>
    <source>
        <strain evidence="11">SSW15</strain>
    </source>
</reference>
<evidence type="ECO:0000256" key="4">
    <source>
        <dbReference type="ARBA" id="ARBA00022679"/>
    </source>
</evidence>
<dbReference type="GO" id="GO:0016410">
    <property type="term" value="F:N-acyltransferase activity"/>
    <property type="evidence" value="ECO:0007669"/>
    <property type="project" value="UniProtKB-UniRule"/>
</dbReference>
<keyword evidence="11" id="KW-0449">Lipoprotein</keyword>
<dbReference type="PROSITE" id="PS50263">
    <property type="entry name" value="CN_HYDROLASE"/>
    <property type="match status" value="1"/>
</dbReference>
<comment type="pathway">
    <text evidence="9">Protein modification; lipoprotein biosynthesis (N-acyl transfer).</text>
</comment>
<feature type="transmembrane region" description="Helical" evidence="9">
    <location>
        <begin position="82"/>
        <end position="101"/>
    </location>
</feature>
<proteinExistence type="inferred from homology"/>
<evidence type="ECO:0000256" key="1">
    <source>
        <dbReference type="ARBA" id="ARBA00004651"/>
    </source>
</evidence>
<feature type="transmembrane region" description="Helical" evidence="9">
    <location>
        <begin position="131"/>
        <end position="150"/>
    </location>
</feature>
<feature type="domain" description="CN hydrolase" evidence="10">
    <location>
        <begin position="242"/>
        <end position="551"/>
    </location>
</feature>
<dbReference type="Gene3D" id="3.60.110.10">
    <property type="entry name" value="Carbon-nitrogen hydrolase"/>
    <property type="match status" value="1"/>
</dbReference>
<dbReference type="PANTHER" id="PTHR38686">
    <property type="entry name" value="APOLIPOPROTEIN N-ACYLTRANSFERASE"/>
    <property type="match status" value="1"/>
</dbReference>
<evidence type="ECO:0000256" key="6">
    <source>
        <dbReference type="ARBA" id="ARBA00022989"/>
    </source>
</evidence>
<dbReference type="OrthoDB" id="9804277at2"/>
<evidence type="ECO:0000256" key="8">
    <source>
        <dbReference type="ARBA" id="ARBA00023315"/>
    </source>
</evidence>
<evidence type="ECO:0000313" key="11">
    <source>
        <dbReference type="EMBL" id="TGK08576.1"/>
    </source>
</evidence>
<dbReference type="InterPro" id="IPR036526">
    <property type="entry name" value="C-N_Hydrolase_sf"/>
</dbReference>
<keyword evidence="6 9" id="KW-1133">Transmembrane helix</keyword>
<dbReference type="EC" id="2.3.1.269" evidence="9"/>
<comment type="subcellular location">
    <subcellularLocation>
        <location evidence="1 9">Cell membrane</location>
        <topology evidence="1 9">Multi-pass membrane protein</topology>
    </subcellularLocation>
</comment>
<dbReference type="AlphaFoldDB" id="A0A4R9GA05"/>
<accession>A0A4R9GA05</accession>
<evidence type="ECO:0000256" key="9">
    <source>
        <dbReference type="HAMAP-Rule" id="MF_01148"/>
    </source>
</evidence>
<evidence type="ECO:0000256" key="5">
    <source>
        <dbReference type="ARBA" id="ARBA00022692"/>
    </source>
</evidence>
<dbReference type="SUPFAM" id="SSF56317">
    <property type="entry name" value="Carbon-nitrogen hydrolase"/>
    <property type="match status" value="1"/>
</dbReference>
<feature type="transmembrane region" description="Helical" evidence="9">
    <location>
        <begin position="58"/>
        <end position="76"/>
    </location>
</feature>